<feature type="compositionally biased region" description="Low complexity" evidence="1">
    <location>
        <begin position="82"/>
        <end position="101"/>
    </location>
</feature>
<proteinExistence type="predicted"/>
<keyword evidence="2" id="KW-1185">Reference proteome</keyword>
<sequence length="272" mass="28806">MVKSLFHLLGAVGGTAHKNRAQLHLRLPGSFVLSIASRGSEPAAPRPRAGGGDRHVTGVFSQGTVTDAGAANPLARVCQGSGARPRGAAAGTAGAHGHTPGVPGSGLASPLPARRARRAGESSFPPALTGAPESESKIKNKTKQKNNPTHGLGIMRLLRAIRNKQSHCCRLVCKPGLNSTGHPEDKSRIQGGHVNTELICKVQTCCQDLTPSARGGRRFEAVALALPSLKYFHLYCRNRDFTTQFCPLKLPVSSDAPNPFRHLIQCLTMNTK</sequence>
<dbReference type="OrthoDB" id="10070917at2759"/>
<reference evidence="3" key="1">
    <citation type="submission" date="2025-08" db="UniProtKB">
        <authorList>
            <consortium name="RefSeq"/>
        </authorList>
    </citation>
    <scope>IDENTIFICATION</scope>
</reference>
<evidence type="ECO:0000313" key="3">
    <source>
        <dbReference type="RefSeq" id="XP_017674488.1"/>
    </source>
</evidence>
<dbReference type="GeneID" id="108499307"/>
<organism evidence="2 3">
    <name type="scientific">Lepidothrix coronata</name>
    <name type="common">blue-crowned manakin</name>
    <dbReference type="NCBI Taxonomy" id="321398"/>
    <lineage>
        <taxon>Eukaryota</taxon>
        <taxon>Metazoa</taxon>
        <taxon>Chordata</taxon>
        <taxon>Craniata</taxon>
        <taxon>Vertebrata</taxon>
        <taxon>Euteleostomi</taxon>
        <taxon>Archelosauria</taxon>
        <taxon>Archosauria</taxon>
        <taxon>Dinosauria</taxon>
        <taxon>Saurischia</taxon>
        <taxon>Theropoda</taxon>
        <taxon>Coelurosauria</taxon>
        <taxon>Aves</taxon>
        <taxon>Neognathae</taxon>
        <taxon>Neoaves</taxon>
        <taxon>Telluraves</taxon>
        <taxon>Australaves</taxon>
        <taxon>Passeriformes</taxon>
        <taxon>Pipridae</taxon>
        <taxon>Lepidothrix</taxon>
    </lineage>
</organism>
<feature type="region of interest" description="Disordered" evidence="1">
    <location>
        <begin position="38"/>
        <end position="59"/>
    </location>
</feature>
<gene>
    <name evidence="3" type="primary">LOC108499307</name>
</gene>
<accession>A0A6J0HIW5</accession>
<protein>
    <submittedName>
        <fullName evidence="3">Uncharacterized protein LOC108499307</fullName>
    </submittedName>
</protein>
<evidence type="ECO:0000256" key="1">
    <source>
        <dbReference type="SAM" id="MobiDB-lite"/>
    </source>
</evidence>
<name>A0A6J0HIW5_9PASS</name>
<dbReference type="Proteomes" id="UP000504624">
    <property type="component" value="Unplaced"/>
</dbReference>
<feature type="region of interest" description="Disordered" evidence="1">
    <location>
        <begin position="79"/>
        <end position="150"/>
    </location>
</feature>
<dbReference type="AlphaFoldDB" id="A0A6J0HIW5"/>
<evidence type="ECO:0000313" key="2">
    <source>
        <dbReference type="Proteomes" id="UP000504624"/>
    </source>
</evidence>
<dbReference type="RefSeq" id="XP_017674488.1">
    <property type="nucleotide sequence ID" value="XM_017818999.1"/>
</dbReference>